<reference evidence="4" key="1">
    <citation type="submission" date="2017-08" db="EMBL/GenBank/DDBJ databases">
        <authorList>
            <person name="Polle J.E."/>
            <person name="Barry K."/>
            <person name="Cushman J."/>
            <person name="Schmutz J."/>
            <person name="Tran D."/>
            <person name="Hathwaick L.T."/>
            <person name="Yim W.C."/>
            <person name="Jenkins J."/>
            <person name="Mckie-Krisberg Z.M."/>
            <person name="Prochnik S."/>
            <person name="Lindquist E."/>
            <person name="Dockter R.B."/>
            <person name="Adam C."/>
            <person name="Molina H."/>
            <person name="Bunkerborg J."/>
            <person name="Jin E."/>
            <person name="Buchheim M."/>
            <person name="Magnuson J."/>
        </authorList>
    </citation>
    <scope>NUCLEOTIDE SEQUENCE</scope>
    <source>
        <strain evidence="4">CCAP 19/18</strain>
    </source>
</reference>
<dbReference type="SUPFAM" id="SSF51045">
    <property type="entry name" value="WW domain"/>
    <property type="match status" value="1"/>
</dbReference>
<name>A0ABQ7GB99_DUNSA</name>
<feature type="domain" description="WW" evidence="3">
    <location>
        <begin position="579"/>
        <end position="604"/>
    </location>
</feature>
<feature type="compositionally biased region" description="Low complexity" evidence="2">
    <location>
        <begin position="101"/>
        <end position="169"/>
    </location>
</feature>
<sequence length="608" mass="64699">MSTEQPQEQPQQEQPQQEQPQQEQPPQEQPQQEQPPQEQPQQEQTPQEQPPQQEQQPPQEQEQEQQPPPEQPAKEEQQPPQQEQQPPQQEQPAAETNNTEQQHPPKQQQEQPPAETNNTEQQQQQQQPPQQEQPPSETNNTEQQQEQKPPQQEQPVNMAEQQQNFAAAAAQAAQLAAKFGAESGKRKFDGEEGPDSKRQNTEGLQGTTTTGLDGQVTFTLMCAPDKVGRIIGKAGVTIKELEARTGVRVQVDHKAGTDLKPVHLIGSGTAVEQCKALVHEVLTSETGSLSSAGGETVRKVPCPPGIVGRIIGRGGETIRSLQSGSGAHIMVDQNFPPDQNREITISGRADCVDRATRMVNDLVSGDPASAQQVIQKYGVGTTRTIDCPKSVVGRVIGKGGETIKGLQKQFSTSVQIDQTVNPCKITVAGPTQNVMNCQAAIEDVMEDRPAMGMGMGMGMPGGRPPFNPAMFGAPGPYGAAPYGAPYGATPYGAPAPAYGGFPGAAAYPPAPAAANPYAAAMPQPNPYVPPAYSQPAAAYPGYGGAAPDPYAAAAAAAQFGAAAAAPAAAAAAPAMPSVWQALQDDQGRTYYYNSQTGVSQWEKPAEMP</sequence>
<dbReference type="InterPro" id="IPR036612">
    <property type="entry name" value="KH_dom_type_1_sf"/>
</dbReference>
<feature type="compositionally biased region" description="Low complexity" evidence="2">
    <location>
        <begin position="201"/>
        <end position="211"/>
    </location>
</feature>
<dbReference type="Pfam" id="PF00013">
    <property type="entry name" value="KH_1"/>
    <property type="match status" value="3"/>
</dbReference>
<keyword evidence="5" id="KW-1185">Reference proteome</keyword>
<dbReference type="InterPro" id="IPR001202">
    <property type="entry name" value="WW_dom"/>
</dbReference>
<accession>A0ABQ7GB99</accession>
<dbReference type="SMART" id="SM00322">
    <property type="entry name" value="KH"/>
    <property type="match status" value="3"/>
</dbReference>
<evidence type="ECO:0000256" key="2">
    <source>
        <dbReference type="SAM" id="MobiDB-lite"/>
    </source>
</evidence>
<dbReference type="CDD" id="cd00105">
    <property type="entry name" value="KH-I"/>
    <property type="match status" value="3"/>
</dbReference>
<dbReference type="Gene3D" id="3.30.1370.10">
    <property type="entry name" value="K Homology domain, type 1"/>
    <property type="match status" value="3"/>
</dbReference>
<dbReference type="InterPro" id="IPR004088">
    <property type="entry name" value="KH_dom_type_1"/>
</dbReference>
<dbReference type="Pfam" id="PF00397">
    <property type="entry name" value="WW"/>
    <property type="match status" value="1"/>
</dbReference>
<keyword evidence="1" id="KW-0677">Repeat</keyword>
<dbReference type="InterPro" id="IPR004087">
    <property type="entry name" value="KH_dom"/>
</dbReference>
<dbReference type="CDD" id="cd00201">
    <property type="entry name" value="WW"/>
    <property type="match status" value="1"/>
</dbReference>
<feature type="compositionally biased region" description="Low complexity" evidence="2">
    <location>
        <begin position="1"/>
        <end position="60"/>
    </location>
</feature>
<feature type="region of interest" description="Disordered" evidence="2">
    <location>
        <begin position="1"/>
        <end position="169"/>
    </location>
</feature>
<evidence type="ECO:0000313" key="5">
    <source>
        <dbReference type="Proteomes" id="UP000815325"/>
    </source>
</evidence>
<organism evidence="4 5">
    <name type="scientific">Dunaliella salina</name>
    <name type="common">Green alga</name>
    <name type="synonym">Protococcus salinus</name>
    <dbReference type="NCBI Taxonomy" id="3046"/>
    <lineage>
        <taxon>Eukaryota</taxon>
        <taxon>Viridiplantae</taxon>
        <taxon>Chlorophyta</taxon>
        <taxon>core chlorophytes</taxon>
        <taxon>Chlorophyceae</taxon>
        <taxon>CS clade</taxon>
        <taxon>Chlamydomonadales</taxon>
        <taxon>Dunaliellaceae</taxon>
        <taxon>Dunaliella</taxon>
    </lineage>
</organism>
<protein>
    <recommendedName>
        <fullName evidence="3">WW domain-containing protein</fullName>
    </recommendedName>
</protein>
<dbReference type="Gene3D" id="2.20.70.10">
    <property type="match status" value="1"/>
</dbReference>
<evidence type="ECO:0000256" key="1">
    <source>
        <dbReference type="ARBA" id="ARBA00022737"/>
    </source>
</evidence>
<feature type="compositionally biased region" description="Low complexity" evidence="2">
    <location>
        <begin position="78"/>
        <end position="92"/>
    </location>
</feature>
<dbReference type="PROSITE" id="PS01159">
    <property type="entry name" value="WW_DOMAIN_1"/>
    <property type="match status" value="1"/>
</dbReference>
<evidence type="ECO:0000259" key="3">
    <source>
        <dbReference type="PROSITE" id="PS01159"/>
    </source>
</evidence>
<dbReference type="Proteomes" id="UP000815325">
    <property type="component" value="Unassembled WGS sequence"/>
</dbReference>
<dbReference type="SMART" id="SM00456">
    <property type="entry name" value="WW"/>
    <property type="match status" value="1"/>
</dbReference>
<dbReference type="SUPFAM" id="SSF54791">
    <property type="entry name" value="Eukaryotic type KH-domain (KH-domain type I)"/>
    <property type="match status" value="3"/>
</dbReference>
<feature type="region of interest" description="Disordered" evidence="2">
    <location>
        <begin position="183"/>
        <end position="211"/>
    </location>
</feature>
<proteinExistence type="predicted"/>
<feature type="compositionally biased region" description="Basic and acidic residues" evidence="2">
    <location>
        <begin position="183"/>
        <end position="200"/>
    </location>
</feature>
<dbReference type="EMBL" id="MU069916">
    <property type="protein sequence ID" value="KAF5831863.1"/>
    <property type="molecule type" value="Genomic_DNA"/>
</dbReference>
<dbReference type="InterPro" id="IPR036020">
    <property type="entry name" value="WW_dom_sf"/>
</dbReference>
<evidence type="ECO:0000313" key="4">
    <source>
        <dbReference type="EMBL" id="KAF5831863.1"/>
    </source>
</evidence>
<dbReference type="PANTHER" id="PTHR10288">
    <property type="entry name" value="KH DOMAIN CONTAINING RNA BINDING PROTEIN"/>
    <property type="match status" value="1"/>
</dbReference>
<comment type="caution">
    <text evidence="4">The sequence shown here is derived from an EMBL/GenBank/DDBJ whole genome shotgun (WGS) entry which is preliminary data.</text>
</comment>
<gene>
    <name evidence="4" type="ORF">DUNSADRAFT_12518</name>
</gene>